<reference evidence="3" key="1">
    <citation type="submission" date="2017-02" db="UniProtKB">
        <authorList>
            <consortium name="WormBaseParasite"/>
        </authorList>
    </citation>
    <scope>IDENTIFICATION</scope>
</reference>
<organism evidence="2 3">
    <name type="scientific">Ascaris lumbricoides</name>
    <name type="common">Giant roundworm</name>
    <dbReference type="NCBI Taxonomy" id="6252"/>
    <lineage>
        <taxon>Eukaryota</taxon>
        <taxon>Metazoa</taxon>
        <taxon>Ecdysozoa</taxon>
        <taxon>Nematoda</taxon>
        <taxon>Chromadorea</taxon>
        <taxon>Rhabditida</taxon>
        <taxon>Spirurina</taxon>
        <taxon>Ascaridomorpha</taxon>
        <taxon>Ascaridoidea</taxon>
        <taxon>Ascarididae</taxon>
        <taxon>Ascaris</taxon>
    </lineage>
</organism>
<evidence type="ECO:0000259" key="1">
    <source>
        <dbReference type="Pfam" id="PF26181"/>
    </source>
</evidence>
<dbReference type="Proteomes" id="UP000036681">
    <property type="component" value="Unplaced"/>
</dbReference>
<dbReference type="WBParaSite" id="ALUE_0000153301-mRNA-1">
    <property type="protein sequence ID" value="ALUE_0000153301-mRNA-1"/>
    <property type="gene ID" value="ALUE_0000153301"/>
</dbReference>
<dbReference type="Pfam" id="PF26181">
    <property type="entry name" value="Ig_NUP210_13th"/>
    <property type="match status" value="1"/>
</dbReference>
<proteinExistence type="predicted"/>
<dbReference type="InterPro" id="IPR058779">
    <property type="entry name" value="Ig_NUP210_13th"/>
</dbReference>
<evidence type="ECO:0000313" key="3">
    <source>
        <dbReference type="WBParaSite" id="ALUE_0000153301-mRNA-1"/>
    </source>
</evidence>
<sequence length="111" mass="12617">GSALYPLRVAWRLNTHAVIEIVSPFGPGIRESMENQFQVLLRTLEPGQVMLHVSVRVDKQAEAHFKYGYQFDDEVLITVLEPLQLVQPAIRAQSIRVTPNARLELKPNRLS</sequence>
<name>A0A0M3HJ38_ASCLU</name>
<accession>A0A0M3HJ38</accession>
<dbReference type="AlphaFoldDB" id="A0A0M3HJ38"/>
<protein>
    <submittedName>
        <fullName evidence="3">Glyco_hydro38C2 domain-containing protein</fullName>
    </submittedName>
</protein>
<keyword evidence="2" id="KW-1185">Reference proteome</keyword>
<evidence type="ECO:0000313" key="2">
    <source>
        <dbReference type="Proteomes" id="UP000036681"/>
    </source>
</evidence>
<feature type="domain" description="NUP210 Ig-like" evidence="1">
    <location>
        <begin position="1"/>
        <end position="79"/>
    </location>
</feature>